<dbReference type="Proteomes" id="UP001596203">
    <property type="component" value="Unassembled WGS sequence"/>
</dbReference>
<comment type="caution">
    <text evidence="2">The sequence shown here is derived from an EMBL/GenBank/DDBJ whole genome shotgun (WGS) entry which is preliminary data.</text>
</comment>
<proteinExistence type="predicted"/>
<evidence type="ECO:0000256" key="1">
    <source>
        <dbReference type="SAM" id="MobiDB-lite"/>
    </source>
</evidence>
<dbReference type="EMBL" id="JBHSPR010000054">
    <property type="protein sequence ID" value="MFC6021936.1"/>
    <property type="molecule type" value="Genomic_DNA"/>
</dbReference>
<protein>
    <recommendedName>
        <fullName evidence="4">Ig-like domain-containing protein</fullName>
    </recommendedName>
</protein>
<gene>
    <name evidence="2" type="ORF">ACFP2T_37965</name>
</gene>
<organism evidence="2 3">
    <name type="scientific">Plantactinospora solaniradicis</name>
    <dbReference type="NCBI Taxonomy" id="1723736"/>
    <lineage>
        <taxon>Bacteria</taxon>
        <taxon>Bacillati</taxon>
        <taxon>Actinomycetota</taxon>
        <taxon>Actinomycetes</taxon>
        <taxon>Micromonosporales</taxon>
        <taxon>Micromonosporaceae</taxon>
        <taxon>Plantactinospora</taxon>
    </lineage>
</organism>
<feature type="region of interest" description="Disordered" evidence="1">
    <location>
        <begin position="1"/>
        <end position="21"/>
    </location>
</feature>
<evidence type="ECO:0008006" key="4">
    <source>
        <dbReference type="Google" id="ProtNLM"/>
    </source>
</evidence>
<evidence type="ECO:0000313" key="3">
    <source>
        <dbReference type="Proteomes" id="UP001596203"/>
    </source>
</evidence>
<name>A0ABW1KJN2_9ACTN</name>
<keyword evidence="3" id="KW-1185">Reference proteome</keyword>
<reference evidence="3" key="1">
    <citation type="journal article" date="2019" name="Int. J. Syst. Evol. Microbiol.">
        <title>The Global Catalogue of Microorganisms (GCM) 10K type strain sequencing project: providing services to taxonomists for standard genome sequencing and annotation.</title>
        <authorList>
            <consortium name="The Broad Institute Genomics Platform"/>
            <consortium name="The Broad Institute Genome Sequencing Center for Infectious Disease"/>
            <person name="Wu L."/>
            <person name="Ma J."/>
        </authorList>
    </citation>
    <scope>NUCLEOTIDE SEQUENCE [LARGE SCALE GENOMIC DNA]</scope>
    <source>
        <strain evidence="3">ZS-35-S2</strain>
    </source>
</reference>
<dbReference type="RefSeq" id="WP_377430832.1">
    <property type="nucleotide sequence ID" value="NZ_JBHSPR010000054.1"/>
</dbReference>
<sequence>MARRPRTGSARPSPTTARQKRASTIRAWLAGVLAAALTAALAGVLTGWFGAAGREIARTVDRDEIAPTVSASTVDPGPLTVAVQPLGLCGSEWVVPVGPAEFDTPMPMNIDMTKGWRDWTPAAGGANAAPHHVLIFVQGRSAAEVIITGLNVRVVKRSTPPPQATVLTADCADPGAFRSLEVDLDRTPPVVTPRYDAERAESMVDEVPSQQLTPIKFPYEVSLSDAEPFLITAQTRSCDCGWVAEVTWASEGKTGTTVVDDGGVPFRSISTARATGRCTVSFSGTRCQ</sequence>
<evidence type="ECO:0000313" key="2">
    <source>
        <dbReference type="EMBL" id="MFC6021936.1"/>
    </source>
</evidence>
<accession>A0ABW1KJN2</accession>